<dbReference type="AlphaFoldDB" id="A0A978UL30"/>
<organism evidence="5 6">
    <name type="scientific">Ziziphus jujuba var. spinosa</name>
    <dbReference type="NCBI Taxonomy" id="714518"/>
    <lineage>
        <taxon>Eukaryota</taxon>
        <taxon>Viridiplantae</taxon>
        <taxon>Streptophyta</taxon>
        <taxon>Embryophyta</taxon>
        <taxon>Tracheophyta</taxon>
        <taxon>Spermatophyta</taxon>
        <taxon>Magnoliopsida</taxon>
        <taxon>eudicotyledons</taxon>
        <taxon>Gunneridae</taxon>
        <taxon>Pentapetalae</taxon>
        <taxon>rosids</taxon>
        <taxon>fabids</taxon>
        <taxon>Rosales</taxon>
        <taxon>Rhamnaceae</taxon>
        <taxon>Paliureae</taxon>
        <taxon>Ziziphus</taxon>
    </lineage>
</organism>
<reference evidence="5" key="1">
    <citation type="journal article" date="2021" name="Front. Plant Sci.">
        <title>Chromosome-Scale Genome Assembly for Chinese Sour Jujube and Insights Into Its Genome Evolution and Domestication Signature.</title>
        <authorList>
            <person name="Shen L.-Y."/>
            <person name="Luo H."/>
            <person name="Wang X.-L."/>
            <person name="Wang X.-M."/>
            <person name="Qiu X.-J."/>
            <person name="Liu H."/>
            <person name="Zhou S.-S."/>
            <person name="Jia K.-H."/>
            <person name="Nie S."/>
            <person name="Bao Y.-T."/>
            <person name="Zhang R.-G."/>
            <person name="Yun Q.-Z."/>
            <person name="Chai Y.-H."/>
            <person name="Lu J.-Y."/>
            <person name="Li Y."/>
            <person name="Zhao S.-W."/>
            <person name="Mao J.-F."/>
            <person name="Jia S.-G."/>
            <person name="Mao Y.-M."/>
        </authorList>
    </citation>
    <scope>NUCLEOTIDE SEQUENCE</scope>
    <source>
        <strain evidence="5">AT0</strain>
        <tissue evidence="5">Leaf</tissue>
    </source>
</reference>
<evidence type="ECO:0000259" key="4">
    <source>
        <dbReference type="Pfam" id="PF00501"/>
    </source>
</evidence>
<evidence type="ECO:0000256" key="3">
    <source>
        <dbReference type="ARBA" id="ARBA00022598"/>
    </source>
</evidence>
<name>A0A978UL30_ZIZJJ</name>
<dbReference type="Proteomes" id="UP000813462">
    <property type="component" value="Unassembled WGS sequence"/>
</dbReference>
<feature type="domain" description="AMP-dependent synthetase/ligase" evidence="4">
    <location>
        <begin position="4"/>
        <end position="141"/>
    </location>
</feature>
<dbReference type="Gene3D" id="3.40.50.12780">
    <property type="entry name" value="N-terminal domain of ligase-like"/>
    <property type="match status" value="1"/>
</dbReference>
<dbReference type="Gene3D" id="3.30.300.30">
    <property type="match status" value="1"/>
</dbReference>
<dbReference type="EMBL" id="JAEACU010000010">
    <property type="protein sequence ID" value="KAH7515532.1"/>
    <property type="molecule type" value="Genomic_DNA"/>
</dbReference>
<proteinExistence type="predicted"/>
<dbReference type="SUPFAM" id="SSF56801">
    <property type="entry name" value="Acetyl-CoA synthetase-like"/>
    <property type="match status" value="1"/>
</dbReference>
<dbReference type="Pfam" id="PF00501">
    <property type="entry name" value="AMP-binding"/>
    <property type="match status" value="1"/>
</dbReference>
<keyword evidence="2" id="KW-0963">Cytoplasm</keyword>
<dbReference type="PANTHER" id="PTHR24096">
    <property type="entry name" value="LONG-CHAIN-FATTY-ACID--COA LIGASE"/>
    <property type="match status" value="1"/>
</dbReference>
<dbReference type="InterPro" id="IPR045851">
    <property type="entry name" value="AMP-bd_C_sf"/>
</dbReference>
<keyword evidence="3" id="KW-0436">Ligase</keyword>
<comment type="caution">
    <text evidence="5">The sequence shown here is derived from an EMBL/GenBank/DDBJ whole genome shotgun (WGS) entry which is preliminary data.</text>
</comment>
<evidence type="ECO:0000313" key="6">
    <source>
        <dbReference type="Proteomes" id="UP000813462"/>
    </source>
</evidence>
<sequence>MGRFDLKQMMKTIEEHRISQVAWAPPIVVAIVKDGNRATDGYDLRSLRLVQCGGAPLRKSIISKLKKQLPNVQVAQAYGVTETTGRVFGTMGFKECEVEGATGKLMANFQAKVVDPSNGVALHPLIPGELWVKGPFVMKGYVDDKEATNAIVDSEGWLKSGDLCYIDNEGYLFFVNRLKELIKYKGYQVAPAELEHLLQTHPDTVDAAVIPYVVHYKRIRRLVFIDAIPKSVQGKV</sequence>
<evidence type="ECO:0000313" key="5">
    <source>
        <dbReference type="EMBL" id="KAH7515532.1"/>
    </source>
</evidence>
<dbReference type="GO" id="GO:0005737">
    <property type="term" value="C:cytoplasm"/>
    <property type="evidence" value="ECO:0007669"/>
    <property type="project" value="UniProtKB-SubCell"/>
</dbReference>
<comment type="subcellular location">
    <subcellularLocation>
        <location evidence="1">Cytoplasm</location>
    </subcellularLocation>
</comment>
<dbReference type="InterPro" id="IPR000873">
    <property type="entry name" value="AMP-dep_synth/lig_dom"/>
</dbReference>
<evidence type="ECO:0000256" key="1">
    <source>
        <dbReference type="ARBA" id="ARBA00004496"/>
    </source>
</evidence>
<gene>
    <name evidence="5" type="ORF">FEM48_Zijuj10G0036800</name>
</gene>
<accession>A0A978UL30</accession>
<dbReference type="GO" id="GO:0016405">
    <property type="term" value="F:CoA-ligase activity"/>
    <property type="evidence" value="ECO:0007669"/>
    <property type="project" value="TreeGrafter"/>
</dbReference>
<protein>
    <recommendedName>
        <fullName evidence="4">AMP-dependent synthetase/ligase domain-containing protein</fullName>
    </recommendedName>
</protein>
<dbReference type="PANTHER" id="PTHR24096:SF362">
    <property type="entry name" value="4-COUMARATE--COA LIGASE-LIKE 9"/>
    <property type="match status" value="1"/>
</dbReference>
<evidence type="ECO:0000256" key="2">
    <source>
        <dbReference type="ARBA" id="ARBA00022490"/>
    </source>
</evidence>
<dbReference type="InterPro" id="IPR042099">
    <property type="entry name" value="ANL_N_sf"/>
</dbReference>